<feature type="non-terminal residue" evidence="1">
    <location>
        <position position="148"/>
    </location>
</feature>
<proteinExistence type="predicted"/>
<protein>
    <submittedName>
        <fullName evidence="1">Uncharacterized protein</fullName>
    </submittedName>
</protein>
<accession>A0ABX1D6R4</accession>
<gene>
    <name evidence="1" type="ORF">HC175_18760</name>
</gene>
<evidence type="ECO:0000313" key="2">
    <source>
        <dbReference type="Proteomes" id="UP000703674"/>
    </source>
</evidence>
<dbReference type="Proteomes" id="UP000703674">
    <property type="component" value="Unassembled WGS sequence"/>
</dbReference>
<dbReference type="RefSeq" id="WP_168139717.1">
    <property type="nucleotide sequence ID" value="NZ_JAAVJR010000664.1"/>
</dbReference>
<keyword evidence="2" id="KW-1185">Reference proteome</keyword>
<reference evidence="1 2" key="1">
    <citation type="submission" date="2020-03" db="EMBL/GenBank/DDBJ databases">
        <title>Salinimicrobium sp. nov, isolated from SCS.</title>
        <authorList>
            <person name="Cao W.R."/>
        </authorList>
    </citation>
    <scope>NUCLEOTIDE SEQUENCE [LARGE SCALE GENOMIC DNA]</scope>
    <source>
        <strain evidence="2">J15B91</strain>
    </source>
</reference>
<dbReference type="EMBL" id="JAAVJR010000664">
    <property type="protein sequence ID" value="NJW54954.1"/>
    <property type="molecule type" value="Genomic_DNA"/>
</dbReference>
<sequence>SGNQSVNNDAGECGAMVIVSANATDNCSVGAVGGTRDDGEALDALYPVGTTTITWTVTDVNDIAAAPINQTVTVTNEAPVINSISGPVDPVQVGTGVTLTADVTDTTRESATWRLITNGTVVDKYTYYCEECIDGNTVAGNFNPEPGV</sequence>
<organism evidence="1 2">
    <name type="scientific">Salinimicrobium oceani</name>
    <dbReference type="NCBI Taxonomy" id="2722702"/>
    <lineage>
        <taxon>Bacteria</taxon>
        <taxon>Pseudomonadati</taxon>
        <taxon>Bacteroidota</taxon>
        <taxon>Flavobacteriia</taxon>
        <taxon>Flavobacteriales</taxon>
        <taxon>Flavobacteriaceae</taxon>
        <taxon>Salinimicrobium</taxon>
    </lineage>
</organism>
<evidence type="ECO:0000313" key="1">
    <source>
        <dbReference type="EMBL" id="NJW54954.1"/>
    </source>
</evidence>
<comment type="caution">
    <text evidence="1">The sequence shown here is derived from an EMBL/GenBank/DDBJ whole genome shotgun (WGS) entry which is preliminary data.</text>
</comment>
<name>A0ABX1D6R4_9FLAO</name>
<feature type="non-terminal residue" evidence="1">
    <location>
        <position position="1"/>
    </location>
</feature>